<dbReference type="Ensembl" id="ENSMMST00000002943.1">
    <property type="protein sequence ID" value="ENSMMSP00000002693.1"/>
    <property type="gene ID" value="ENSMMSG00000002086.1"/>
</dbReference>
<organism evidence="2 3">
    <name type="scientific">Moschus moschiferus</name>
    <name type="common">Siberian musk deer</name>
    <name type="synonym">Moschus sibiricus</name>
    <dbReference type="NCBI Taxonomy" id="68415"/>
    <lineage>
        <taxon>Eukaryota</taxon>
        <taxon>Metazoa</taxon>
        <taxon>Chordata</taxon>
        <taxon>Craniata</taxon>
        <taxon>Vertebrata</taxon>
        <taxon>Euteleostomi</taxon>
        <taxon>Mammalia</taxon>
        <taxon>Eutheria</taxon>
        <taxon>Laurasiatheria</taxon>
        <taxon>Artiodactyla</taxon>
        <taxon>Ruminantia</taxon>
        <taxon>Pecora</taxon>
        <taxon>Moschidae</taxon>
        <taxon>Moschus</taxon>
    </lineage>
</organism>
<evidence type="ECO:0000256" key="1">
    <source>
        <dbReference type="SAM" id="SignalP"/>
    </source>
</evidence>
<sequence length="64" mass="7146">MLLSLWLIPSASVGRDSAAQDRKAVKGVYNKKRASKALLSHYMKFSLTVNHCCCFPTVFSIARK</sequence>
<dbReference type="Proteomes" id="UP000694544">
    <property type="component" value="Unplaced"/>
</dbReference>
<keyword evidence="3" id="KW-1185">Reference proteome</keyword>
<reference evidence="2" key="1">
    <citation type="submission" date="2025-08" db="UniProtKB">
        <authorList>
            <consortium name="Ensembl"/>
        </authorList>
    </citation>
    <scope>IDENTIFICATION</scope>
</reference>
<reference evidence="2" key="2">
    <citation type="submission" date="2025-09" db="UniProtKB">
        <authorList>
            <consortium name="Ensembl"/>
        </authorList>
    </citation>
    <scope>IDENTIFICATION</scope>
</reference>
<name>A0A8C6CJU2_MOSMO</name>
<keyword evidence="1" id="KW-0732">Signal</keyword>
<dbReference type="GeneTree" id="ENSGT00910000147345"/>
<evidence type="ECO:0008006" key="4">
    <source>
        <dbReference type="Google" id="ProtNLM"/>
    </source>
</evidence>
<evidence type="ECO:0000313" key="3">
    <source>
        <dbReference type="Proteomes" id="UP000694544"/>
    </source>
</evidence>
<proteinExistence type="predicted"/>
<dbReference type="AlphaFoldDB" id="A0A8C6CJU2"/>
<accession>A0A8C6CJU2</accession>
<feature type="signal peptide" evidence="1">
    <location>
        <begin position="1"/>
        <end position="18"/>
    </location>
</feature>
<protein>
    <recommendedName>
        <fullName evidence="4">Secreted protein</fullName>
    </recommendedName>
</protein>
<evidence type="ECO:0000313" key="2">
    <source>
        <dbReference type="Ensembl" id="ENSMMSP00000002693.1"/>
    </source>
</evidence>
<feature type="chain" id="PRO_5034031574" description="Secreted protein" evidence="1">
    <location>
        <begin position="19"/>
        <end position="64"/>
    </location>
</feature>